<proteinExistence type="predicted"/>
<accession>A0A1G8HMY8</accession>
<keyword evidence="4" id="KW-1185">Reference proteome</keyword>
<evidence type="ECO:0008006" key="5">
    <source>
        <dbReference type="Google" id="ProtNLM"/>
    </source>
</evidence>
<evidence type="ECO:0000256" key="1">
    <source>
        <dbReference type="ARBA" id="ARBA00004127"/>
    </source>
</evidence>
<keyword evidence="2" id="KW-1133">Transmembrane helix</keyword>
<comment type="subcellular location">
    <subcellularLocation>
        <location evidence="1">Endomembrane system</location>
        <topology evidence="1">Multi-pass membrane protein</topology>
    </subcellularLocation>
</comment>
<feature type="transmembrane region" description="Helical" evidence="2">
    <location>
        <begin position="58"/>
        <end position="77"/>
    </location>
</feature>
<dbReference type="InterPro" id="IPR037185">
    <property type="entry name" value="EmrE-like"/>
</dbReference>
<dbReference type="Proteomes" id="UP000199017">
    <property type="component" value="Unassembled WGS sequence"/>
</dbReference>
<keyword evidence="2" id="KW-0812">Transmembrane</keyword>
<dbReference type="EMBL" id="FNDU01000004">
    <property type="protein sequence ID" value="SDI07984.1"/>
    <property type="molecule type" value="Genomic_DNA"/>
</dbReference>
<evidence type="ECO:0000256" key="2">
    <source>
        <dbReference type="SAM" id="Phobius"/>
    </source>
</evidence>
<gene>
    <name evidence="3" type="ORF">SAMN05216352_104332</name>
</gene>
<keyword evidence="2" id="KW-0472">Membrane</keyword>
<reference evidence="3 4" key="1">
    <citation type="submission" date="2016-10" db="EMBL/GenBank/DDBJ databases">
        <authorList>
            <person name="de Groot N.N."/>
        </authorList>
    </citation>
    <scope>NUCLEOTIDE SEQUENCE [LARGE SCALE GENOMIC DNA]</scope>
    <source>
        <strain evidence="4">P4B,CCM 7963,CECT 7998,DSM 25260,IBRC-M 10614,KCTC 13821</strain>
    </source>
</reference>
<sequence>MNVNIRNKFYILGGLSTSFALLSFFIAVQKINVAYVGAILAVDPILTVLLSRIFFITLHLIGCAALIFVGAGIISLTG</sequence>
<organism evidence="3 4">
    <name type="scientific">Alteribacillus bidgolensis</name>
    <dbReference type="NCBI Taxonomy" id="930129"/>
    <lineage>
        <taxon>Bacteria</taxon>
        <taxon>Bacillati</taxon>
        <taxon>Bacillota</taxon>
        <taxon>Bacilli</taxon>
        <taxon>Bacillales</taxon>
        <taxon>Bacillaceae</taxon>
        <taxon>Alteribacillus</taxon>
    </lineage>
</organism>
<feature type="transmembrane region" description="Helical" evidence="2">
    <location>
        <begin position="9"/>
        <end position="27"/>
    </location>
</feature>
<evidence type="ECO:0000313" key="4">
    <source>
        <dbReference type="Proteomes" id="UP000199017"/>
    </source>
</evidence>
<feature type="transmembrane region" description="Helical" evidence="2">
    <location>
        <begin position="33"/>
        <end position="51"/>
    </location>
</feature>
<protein>
    <recommendedName>
        <fullName evidence="5">EamA-like transporter family protein</fullName>
    </recommendedName>
</protein>
<dbReference type="SUPFAM" id="SSF103481">
    <property type="entry name" value="Multidrug resistance efflux transporter EmrE"/>
    <property type="match status" value="1"/>
</dbReference>
<dbReference type="AlphaFoldDB" id="A0A1G8HMY8"/>
<evidence type="ECO:0000313" key="3">
    <source>
        <dbReference type="EMBL" id="SDI07984.1"/>
    </source>
</evidence>
<name>A0A1G8HMY8_9BACI</name>